<sequence length="914" mass="103960">MLLNSLPDSYENFKCAIETRDDFPSVDQLKIKILEQSDSRKERSKASANALMAKKKIQPKRSNEEKPPNSKPFRFKCNFCQKKGHKSSDCDKKKSHNARNTEESQLAFREQALNVSLPKWCIDSGCTSHMCNEAGRFSSVDTSDHTRVNLANNDSTDVNGKGTVKMCVSVNGKKQVMSLHNTLHVPELRSNLLSVGKITDQGLTVTFTSSSAEIKNRSGETLMRAKRTNGLYLVDEVSGSSHSKEEISLKCESKIENWHQRFGHLNESDLKSLQAGKKVKAIDLRSNEKLSDCTICLQGKMTQTPFPKKSSRTSQKLDLIHMDLCGPMQVQSKGGAKYFLTLIDDYSRWCEIRFVKKKSDVFAEFKKFKNLVETQKGRKIKYIQSDNGKEFCNREFDRRRTVNHTPQQNGIAERKNRSLVETARCMLIQSKLAPSFWAEAISTANHIKNRSPSSPINGDTPFKLWNNRIPNVSYFRIFGSTVYFLDKTPQKNKFDPRSKRGTFIGYSDQTKGYRIWLPESKEVIVSRDVKFLNSFSEQNEFEDFISKEIFETEEKTKTVKDNNTTSWTFPDKSQPKKQSCQEPIAFENADQEQGLIDDEQNINDENIDEEDVVIEENLTETIPETNIPIRGRGRPKLVRTGMRGRPRKQYCTKPAESALPDPEDDSILGPEPDFEELAGIADISVKKALAGPDSKGWQEAIKSEISSILENRTFKVFNNCHTIEHWNTAKRVLRYLKKTPTHGLMFRKTGKQLQGFTDADWGNCPDDRRSYTGYFLTLGGAAITWQARKQSTIALSSVEAEYMALTEASKEAVYRRQLLRELKLLDDSNATLIHNDNQGSQLLAKNPIYHGRTKHIDIRHHFVRNCVENGSVKLTYTPTTEMPADILTKPLPVNKHRQFTEALGVQADGHRLEG</sequence>
<evidence type="ECO:0000256" key="6">
    <source>
        <dbReference type="ARBA" id="ARBA00022741"/>
    </source>
</evidence>
<evidence type="ECO:0000256" key="16">
    <source>
        <dbReference type="SAM" id="MobiDB-lite"/>
    </source>
</evidence>
<dbReference type="Pfam" id="PF14223">
    <property type="entry name" value="Retrotran_gag_2"/>
    <property type="match status" value="1"/>
</dbReference>
<dbReference type="Pfam" id="PF25597">
    <property type="entry name" value="SH3_retrovirus"/>
    <property type="match status" value="1"/>
</dbReference>
<keyword evidence="6" id="KW-0547">Nucleotide-binding</keyword>
<dbReference type="GO" id="GO:0004519">
    <property type="term" value="F:endonuclease activity"/>
    <property type="evidence" value="ECO:0007669"/>
    <property type="project" value="UniProtKB-KW"/>
</dbReference>
<keyword evidence="15" id="KW-0233">DNA recombination</keyword>
<dbReference type="Pfam" id="PF00665">
    <property type="entry name" value="rve"/>
    <property type="match status" value="1"/>
</dbReference>
<evidence type="ECO:0000313" key="19">
    <source>
        <dbReference type="Proteomes" id="UP000479000"/>
    </source>
</evidence>
<feature type="region of interest" description="Disordered" evidence="16">
    <location>
        <begin position="561"/>
        <end position="580"/>
    </location>
</feature>
<evidence type="ECO:0000259" key="17">
    <source>
        <dbReference type="PROSITE" id="PS50994"/>
    </source>
</evidence>
<keyword evidence="8" id="KW-0378">Hydrolase</keyword>
<dbReference type="InterPro" id="IPR012337">
    <property type="entry name" value="RNaseH-like_sf"/>
</dbReference>
<evidence type="ECO:0000256" key="12">
    <source>
        <dbReference type="ARBA" id="ARBA00022918"/>
    </source>
</evidence>
<organism evidence="18 19">
    <name type="scientific">Nesidiocoris tenuis</name>
    <dbReference type="NCBI Taxonomy" id="355587"/>
    <lineage>
        <taxon>Eukaryota</taxon>
        <taxon>Metazoa</taxon>
        <taxon>Ecdysozoa</taxon>
        <taxon>Arthropoda</taxon>
        <taxon>Hexapoda</taxon>
        <taxon>Insecta</taxon>
        <taxon>Pterygota</taxon>
        <taxon>Neoptera</taxon>
        <taxon>Paraneoptera</taxon>
        <taxon>Hemiptera</taxon>
        <taxon>Heteroptera</taxon>
        <taxon>Panheteroptera</taxon>
        <taxon>Cimicomorpha</taxon>
        <taxon>Miridae</taxon>
        <taxon>Dicyphina</taxon>
        <taxon>Nesidiocoris</taxon>
    </lineage>
</organism>
<evidence type="ECO:0000256" key="15">
    <source>
        <dbReference type="ARBA" id="ARBA00023172"/>
    </source>
</evidence>
<dbReference type="AlphaFoldDB" id="A0A6H5G7E3"/>
<keyword evidence="9" id="KW-0067">ATP-binding</keyword>
<dbReference type="PANTHER" id="PTHR42648:SF11">
    <property type="entry name" value="TRANSPOSON TY4-P GAG-POL POLYPROTEIN"/>
    <property type="match status" value="1"/>
</dbReference>
<keyword evidence="7" id="KW-0255">Endonuclease</keyword>
<evidence type="ECO:0000256" key="4">
    <source>
        <dbReference type="ARBA" id="ARBA00022722"/>
    </source>
</evidence>
<keyword evidence="19" id="KW-1185">Reference proteome</keyword>
<evidence type="ECO:0000256" key="5">
    <source>
        <dbReference type="ARBA" id="ARBA00022723"/>
    </source>
</evidence>
<reference evidence="18 19" key="1">
    <citation type="submission" date="2020-02" db="EMBL/GenBank/DDBJ databases">
        <authorList>
            <person name="Ferguson B K."/>
        </authorList>
    </citation>
    <scope>NUCLEOTIDE SEQUENCE [LARGE SCALE GENOMIC DNA]</scope>
</reference>
<dbReference type="InterPro" id="IPR039537">
    <property type="entry name" value="Retrotran_Ty1/copia-like"/>
</dbReference>
<dbReference type="PANTHER" id="PTHR42648">
    <property type="entry name" value="TRANSPOSASE, PUTATIVE-RELATED"/>
    <property type="match status" value="1"/>
</dbReference>
<dbReference type="GO" id="GO:0008233">
    <property type="term" value="F:peptidase activity"/>
    <property type="evidence" value="ECO:0007669"/>
    <property type="project" value="UniProtKB-KW"/>
</dbReference>
<accession>A0A6H5G7E3</accession>
<keyword evidence="14" id="KW-0917">Virion maturation</keyword>
<feature type="region of interest" description="Disordered" evidence="16">
    <location>
        <begin position="36"/>
        <end position="70"/>
    </location>
</feature>
<keyword evidence="4" id="KW-0540">Nuclease</keyword>
<keyword evidence="12" id="KW-0695">RNA-directed DNA polymerase</keyword>
<evidence type="ECO:0000256" key="1">
    <source>
        <dbReference type="ARBA" id="ARBA00002180"/>
    </source>
</evidence>
<evidence type="ECO:0000256" key="11">
    <source>
        <dbReference type="ARBA" id="ARBA00022908"/>
    </source>
</evidence>
<dbReference type="InterPro" id="IPR025724">
    <property type="entry name" value="GAG-pre-integrase_dom"/>
</dbReference>
<feature type="region of interest" description="Disordered" evidence="16">
    <location>
        <begin position="83"/>
        <end position="104"/>
    </location>
</feature>
<dbReference type="InterPro" id="IPR001584">
    <property type="entry name" value="Integrase_cat-core"/>
</dbReference>
<keyword evidence="2" id="KW-1188">Viral release from host cell</keyword>
<evidence type="ECO:0000256" key="14">
    <source>
        <dbReference type="ARBA" id="ARBA00023113"/>
    </source>
</evidence>
<keyword evidence="13" id="KW-0548">Nucleotidyltransferase</keyword>
<name>A0A6H5G7E3_9HEMI</name>
<dbReference type="CDD" id="cd09272">
    <property type="entry name" value="RNase_HI_RT_Ty1"/>
    <property type="match status" value="1"/>
</dbReference>
<proteinExistence type="predicted"/>
<evidence type="ECO:0000256" key="9">
    <source>
        <dbReference type="ARBA" id="ARBA00022840"/>
    </source>
</evidence>
<keyword evidence="13" id="KW-0808">Transferase</keyword>
<feature type="non-terminal residue" evidence="18">
    <location>
        <position position="914"/>
    </location>
</feature>
<dbReference type="GO" id="GO:0006310">
    <property type="term" value="P:DNA recombination"/>
    <property type="evidence" value="ECO:0007669"/>
    <property type="project" value="UniProtKB-KW"/>
</dbReference>
<keyword evidence="10" id="KW-0460">Magnesium</keyword>
<dbReference type="Pfam" id="PF22936">
    <property type="entry name" value="Pol_BBD"/>
    <property type="match status" value="1"/>
</dbReference>
<gene>
    <name evidence="18" type="ORF">NTEN_LOCUS4397</name>
</gene>
<dbReference type="GO" id="GO:0006508">
    <property type="term" value="P:proteolysis"/>
    <property type="evidence" value="ECO:0007669"/>
    <property type="project" value="UniProtKB-KW"/>
</dbReference>
<keyword evidence="13" id="KW-0239">DNA-directed DNA polymerase</keyword>
<dbReference type="EMBL" id="CADCXU010006553">
    <property type="protein sequence ID" value="CAA9998103.1"/>
    <property type="molecule type" value="Genomic_DNA"/>
</dbReference>
<evidence type="ECO:0000256" key="3">
    <source>
        <dbReference type="ARBA" id="ARBA00022670"/>
    </source>
</evidence>
<dbReference type="InterPro" id="IPR057670">
    <property type="entry name" value="SH3_retrovirus"/>
</dbReference>
<feature type="compositionally biased region" description="Basic and acidic residues" evidence="16">
    <location>
        <begin position="36"/>
        <end position="45"/>
    </location>
</feature>
<evidence type="ECO:0000256" key="2">
    <source>
        <dbReference type="ARBA" id="ARBA00022612"/>
    </source>
</evidence>
<keyword evidence="3" id="KW-0645">Protease</keyword>
<dbReference type="OrthoDB" id="6625683at2759"/>
<keyword evidence="5" id="KW-0479">Metal-binding</keyword>
<dbReference type="GO" id="GO:0046872">
    <property type="term" value="F:metal ion binding"/>
    <property type="evidence" value="ECO:0007669"/>
    <property type="project" value="UniProtKB-KW"/>
</dbReference>
<feature type="domain" description="Integrase catalytic" evidence="17">
    <location>
        <begin position="301"/>
        <end position="469"/>
    </location>
</feature>
<dbReference type="GO" id="GO:0003887">
    <property type="term" value="F:DNA-directed DNA polymerase activity"/>
    <property type="evidence" value="ECO:0007669"/>
    <property type="project" value="UniProtKB-KW"/>
</dbReference>
<dbReference type="Proteomes" id="UP000479000">
    <property type="component" value="Unassembled WGS sequence"/>
</dbReference>
<dbReference type="PROSITE" id="PS50994">
    <property type="entry name" value="INTEGRASE"/>
    <property type="match status" value="1"/>
</dbReference>
<dbReference type="GO" id="GO:0003964">
    <property type="term" value="F:RNA-directed DNA polymerase activity"/>
    <property type="evidence" value="ECO:0007669"/>
    <property type="project" value="UniProtKB-KW"/>
</dbReference>
<dbReference type="Gene3D" id="3.30.420.10">
    <property type="entry name" value="Ribonuclease H-like superfamily/Ribonuclease H"/>
    <property type="match status" value="1"/>
</dbReference>
<dbReference type="GO" id="GO:0015074">
    <property type="term" value="P:DNA integration"/>
    <property type="evidence" value="ECO:0007669"/>
    <property type="project" value="UniProtKB-KW"/>
</dbReference>
<dbReference type="Pfam" id="PF13976">
    <property type="entry name" value="gag_pre-integrs"/>
    <property type="match status" value="1"/>
</dbReference>
<dbReference type="SUPFAM" id="SSF53098">
    <property type="entry name" value="Ribonuclease H-like"/>
    <property type="match status" value="1"/>
</dbReference>
<evidence type="ECO:0000256" key="7">
    <source>
        <dbReference type="ARBA" id="ARBA00022759"/>
    </source>
</evidence>
<dbReference type="GO" id="GO:0005524">
    <property type="term" value="F:ATP binding"/>
    <property type="evidence" value="ECO:0007669"/>
    <property type="project" value="UniProtKB-KW"/>
</dbReference>
<feature type="compositionally biased region" description="Basic residues" evidence="16">
    <location>
        <begin position="631"/>
        <end position="648"/>
    </location>
</feature>
<protein>
    <recommendedName>
        <fullName evidence="17">Integrase catalytic domain-containing protein</fullName>
    </recommendedName>
</protein>
<evidence type="ECO:0000256" key="8">
    <source>
        <dbReference type="ARBA" id="ARBA00022801"/>
    </source>
</evidence>
<dbReference type="InterPro" id="IPR036397">
    <property type="entry name" value="RNaseH_sf"/>
</dbReference>
<evidence type="ECO:0000313" key="18">
    <source>
        <dbReference type="EMBL" id="CAA9998103.1"/>
    </source>
</evidence>
<dbReference type="InterPro" id="IPR054722">
    <property type="entry name" value="PolX-like_BBD"/>
</dbReference>
<dbReference type="GO" id="GO:0003676">
    <property type="term" value="F:nucleic acid binding"/>
    <property type="evidence" value="ECO:0007669"/>
    <property type="project" value="InterPro"/>
</dbReference>
<evidence type="ECO:0000256" key="13">
    <source>
        <dbReference type="ARBA" id="ARBA00022932"/>
    </source>
</evidence>
<feature type="region of interest" description="Disordered" evidence="16">
    <location>
        <begin position="626"/>
        <end position="648"/>
    </location>
</feature>
<keyword evidence="11" id="KW-0229">DNA integration</keyword>
<evidence type="ECO:0000256" key="10">
    <source>
        <dbReference type="ARBA" id="ARBA00022842"/>
    </source>
</evidence>
<comment type="function">
    <text evidence="1">The aspartyl protease (PR) mediates the proteolytic cleavages of the Gag and Gag-Pol polyproteins after assembly of the VLP.</text>
</comment>